<dbReference type="Proteomes" id="UP001281614">
    <property type="component" value="Unassembled WGS sequence"/>
</dbReference>
<feature type="region of interest" description="Disordered" evidence="1">
    <location>
        <begin position="1"/>
        <end position="76"/>
    </location>
</feature>
<feature type="compositionally biased region" description="Basic and acidic residues" evidence="1">
    <location>
        <begin position="62"/>
        <end position="76"/>
    </location>
</feature>
<comment type="caution">
    <text evidence="2">The sequence shown here is derived from an EMBL/GenBank/DDBJ whole genome shotgun (WGS) entry which is preliminary data.</text>
</comment>
<accession>A0AAE0DCQ3</accession>
<organism evidence="2 3">
    <name type="scientific">Colletotrichum kahawae</name>
    <name type="common">Coffee berry disease fungus</name>
    <dbReference type="NCBI Taxonomy" id="34407"/>
    <lineage>
        <taxon>Eukaryota</taxon>
        <taxon>Fungi</taxon>
        <taxon>Dikarya</taxon>
        <taxon>Ascomycota</taxon>
        <taxon>Pezizomycotina</taxon>
        <taxon>Sordariomycetes</taxon>
        <taxon>Hypocreomycetidae</taxon>
        <taxon>Glomerellales</taxon>
        <taxon>Glomerellaceae</taxon>
        <taxon>Colletotrichum</taxon>
        <taxon>Colletotrichum gloeosporioides species complex</taxon>
    </lineage>
</organism>
<evidence type="ECO:0000313" key="2">
    <source>
        <dbReference type="EMBL" id="KAK2771517.1"/>
    </source>
</evidence>
<keyword evidence="3" id="KW-1185">Reference proteome</keyword>
<feature type="region of interest" description="Disordered" evidence="1">
    <location>
        <begin position="464"/>
        <end position="485"/>
    </location>
</feature>
<reference evidence="2" key="1">
    <citation type="submission" date="2023-02" db="EMBL/GenBank/DDBJ databases">
        <title>Colletotrichum kahawae CIFC_Que2 genome sequencing and assembly.</title>
        <authorList>
            <person name="Baroncelli R."/>
        </authorList>
    </citation>
    <scope>NUCLEOTIDE SEQUENCE</scope>
    <source>
        <strain evidence="2">CIFC_Que2</strain>
    </source>
</reference>
<gene>
    <name evidence="2" type="ORF">CKAH01_04092</name>
</gene>
<proteinExistence type="predicted"/>
<feature type="compositionally biased region" description="Polar residues" evidence="1">
    <location>
        <begin position="424"/>
        <end position="443"/>
    </location>
</feature>
<evidence type="ECO:0000256" key="1">
    <source>
        <dbReference type="SAM" id="MobiDB-lite"/>
    </source>
</evidence>
<protein>
    <submittedName>
        <fullName evidence="2">Uncharacterized protein</fullName>
    </submittedName>
</protein>
<dbReference type="AlphaFoldDB" id="A0AAE0DCQ3"/>
<evidence type="ECO:0000313" key="3">
    <source>
        <dbReference type="Proteomes" id="UP001281614"/>
    </source>
</evidence>
<feature type="compositionally biased region" description="Low complexity" evidence="1">
    <location>
        <begin position="12"/>
        <end position="25"/>
    </location>
</feature>
<dbReference type="EMBL" id="VYYT01000079">
    <property type="protein sequence ID" value="KAK2771517.1"/>
    <property type="molecule type" value="Genomic_DNA"/>
</dbReference>
<name>A0AAE0DCQ3_COLKA</name>
<sequence length="485" mass="55413">MSSEKTKKTAAKTKTSAATADSTTTGGRNTKRKNAETPGSINKKQKTKNAGEGEPDSEEGEADVKGDGDKKNKKDKITCLVRPDEAWRLVEESHKKKKPDKSYKRFLETESYVSKITKEEVDEIIPPVISPTELPESLFNEYWTHKDEEDLRTEWFADPERAVLMDISGVPSLIMLWKLFLRLFRKSPAEVISAKHALRYDPDEENARKTRHNKDVKRRKITSPLWSEIFMGNLISLAHHPLWQGNVDYLIVAIQYAVIVRTNDCRTWRLLNPPGDEFFNTMIRVIEEHKDEGMDLPGLHKIAREDMQKRGIRCCWFSQFMEKLEGRYMPPPPKQTGDDGPYMVSAVDLQAILKALTDMDYHGIPLFRYTGEGYGKEAGKIMMRNDLPYRTDLGGYHERSIFAERRWVAIQKKLADRERPVKDSTGSTVSAEATGSGSGQTEIDQLKEVIEKLEDEILESRKAYKQLQQFNPVPSSDALEDPDDN</sequence>
<feature type="region of interest" description="Disordered" evidence="1">
    <location>
        <begin position="418"/>
        <end position="443"/>
    </location>
</feature>